<dbReference type="AlphaFoldDB" id="A0A285U8D6"/>
<evidence type="ECO:0000256" key="1">
    <source>
        <dbReference type="SAM" id="Phobius"/>
    </source>
</evidence>
<gene>
    <name evidence="2" type="ORF">SAMN05877842_10420</name>
</gene>
<name>A0A285U8D6_9BACL</name>
<evidence type="ECO:0008006" key="4">
    <source>
        <dbReference type="Google" id="ProtNLM"/>
    </source>
</evidence>
<proteinExistence type="predicted"/>
<keyword evidence="1" id="KW-1133">Transmembrane helix</keyword>
<dbReference type="RefSeq" id="WP_097149026.1">
    <property type="nucleotide sequence ID" value="NZ_OBQC01000004.1"/>
</dbReference>
<protein>
    <recommendedName>
        <fullName evidence="4">Sporulation and spore germination protein</fullName>
    </recommendedName>
</protein>
<feature type="transmembrane region" description="Helical" evidence="1">
    <location>
        <begin position="57"/>
        <end position="78"/>
    </location>
</feature>
<keyword evidence="3" id="KW-1185">Reference proteome</keyword>
<sequence length="409" mass="45655">MSQNKWDDDKIENLLSSVPKIKDTRTKDEILQRLKDDGVFDDKPSQKPVTIKKKRNWIPPLIAVAAIALFALMIPSLLNQMDSENMEFSTTSMDLKEESNDLNTFSSESAESEISQDSREMSIMADDSGAHLRTSVYPEDLEGFTVFHIGLISDQVDSIPITVLIPNEQVMEDLGKAEPTSVELYNYYAPLFDEGAIGFVDYHPYKGVISENGNQVIHTLPAGHGYDTASATIASYTGSLIDTFKDYGEVVFLNEDGTRVVFDQVGEESEPLPLHSEYTQFNYFKTTQNDGSVYLSTNGRRSYETVEEALEDMKIEDNDIYQSVILPGVDYTVSVDGSTVTVEFTSQLDLENFNPMEAMQMVEGILLTAASFDMDVKFENVVQTDWGGFDFTNPLPIPVGPNKIPLVIQ</sequence>
<evidence type="ECO:0000313" key="2">
    <source>
        <dbReference type="EMBL" id="SOC38102.1"/>
    </source>
</evidence>
<keyword evidence="1" id="KW-0472">Membrane</keyword>
<dbReference type="EMBL" id="OBQC01000004">
    <property type="protein sequence ID" value="SOC38102.1"/>
    <property type="molecule type" value="Genomic_DNA"/>
</dbReference>
<dbReference type="OrthoDB" id="2965336at2"/>
<organism evidence="2 3">
    <name type="scientific">Ureibacillus acetophenoni</name>
    <dbReference type="NCBI Taxonomy" id="614649"/>
    <lineage>
        <taxon>Bacteria</taxon>
        <taxon>Bacillati</taxon>
        <taxon>Bacillota</taxon>
        <taxon>Bacilli</taxon>
        <taxon>Bacillales</taxon>
        <taxon>Caryophanaceae</taxon>
        <taxon>Ureibacillus</taxon>
    </lineage>
</organism>
<evidence type="ECO:0000313" key="3">
    <source>
        <dbReference type="Proteomes" id="UP000219252"/>
    </source>
</evidence>
<keyword evidence="1" id="KW-0812">Transmembrane</keyword>
<reference evidence="3" key="1">
    <citation type="submission" date="2017-08" db="EMBL/GenBank/DDBJ databases">
        <authorList>
            <person name="Varghese N."/>
            <person name="Submissions S."/>
        </authorList>
    </citation>
    <scope>NUCLEOTIDE SEQUENCE [LARGE SCALE GENOMIC DNA]</scope>
    <source>
        <strain evidence="3">JC23</strain>
    </source>
</reference>
<dbReference type="Proteomes" id="UP000219252">
    <property type="component" value="Unassembled WGS sequence"/>
</dbReference>
<accession>A0A285U8D6</accession>